<evidence type="ECO:0000259" key="6">
    <source>
        <dbReference type="Pfam" id="PF12698"/>
    </source>
</evidence>
<dbReference type="InterPro" id="IPR026082">
    <property type="entry name" value="ABCA"/>
</dbReference>
<keyword evidence="3 5" id="KW-1133">Transmembrane helix</keyword>
<dbReference type="Proteomes" id="UP000053240">
    <property type="component" value="Unassembled WGS sequence"/>
</dbReference>
<dbReference type="PANTHER" id="PTHR19229:SF209">
    <property type="entry name" value="ATP-BINDING CASSETTE SUB-FAMILY A MEMBER 5 ISOFORM X1"/>
    <property type="match status" value="1"/>
</dbReference>
<evidence type="ECO:0000313" key="8">
    <source>
        <dbReference type="Proteomes" id="UP000053240"/>
    </source>
</evidence>
<dbReference type="InterPro" id="IPR013525">
    <property type="entry name" value="ABC2_TM"/>
</dbReference>
<dbReference type="PANTHER" id="PTHR19229">
    <property type="entry name" value="ATP-BINDING CASSETTE TRANSPORTER SUBFAMILY A ABCA"/>
    <property type="match status" value="1"/>
</dbReference>
<evidence type="ECO:0000313" key="7">
    <source>
        <dbReference type="EMBL" id="KPJ20973.1"/>
    </source>
</evidence>
<gene>
    <name evidence="7" type="ORF">RR48_00213</name>
</gene>
<dbReference type="GO" id="GO:0005319">
    <property type="term" value="F:lipid transporter activity"/>
    <property type="evidence" value="ECO:0007669"/>
    <property type="project" value="TreeGrafter"/>
</dbReference>
<keyword evidence="2 5" id="KW-0812">Transmembrane</keyword>
<dbReference type="EMBL" id="LADJ01011235">
    <property type="protein sequence ID" value="KPJ20973.1"/>
    <property type="molecule type" value="Genomic_DNA"/>
</dbReference>
<sequence length="138" mass="16126">MHSEDTCPVLQYYYSGFLALQTLIDYVKIKLDTGSPLPPPRVDLRQFPKRQHTGDWLVIFRVIMPMYMVMTLSQFITYLLMFVVGEKEKKIREGMRIMGLKDSVYWGSWFLIYAVFVTILSIVSTVLLFTLGVSFMYT</sequence>
<dbReference type="GO" id="GO:0140359">
    <property type="term" value="F:ABC-type transporter activity"/>
    <property type="evidence" value="ECO:0007669"/>
    <property type="project" value="InterPro"/>
</dbReference>
<dbReference type="GO" id="GO:0016020">
    <property type="term" value="C:membrane"/>
    <property type="evidence" value="ECO:0007669"/>
    <property type="project" value="UniProtKB-SubCell"/>
</dbReference>
<evidence type="ECO:0000256" key="3">
    <source>
        <dbReference type="ARBA" id="ARBA00022989"/>
    </source>
</evidence>
<feature type="transmembrane region" description="Helical" evidence="5">
    <location>
        <begin position="58"/>
        <end position="83"/>
    </location>
</feature>
<feature type="domain" description="ABC-2 type transporter transmembrane" evidence="6">
    <location>
        <begin position="59"/>
        <end position="135"/>
    </location>
</feature>
<comment type="caution">
    <text evidence="7">The sequence shown here is derived from an EMBL/GenBank/DDBJ whole genome shotgun (WGS) entry which is preliminary data.</text>
</comment>
<protein>
    <submittedName>
        <fullName evidence="7">ABC transporter A family member 1</fullName>
    </submittedName>
</protein>
<name>A0A0N1IQN7_PAPMA</name>
<dbReference type="AlphaFoldDB" id="A0A0N1IQN7"/>
<organism evidence="7 8">
    <name type="scientific">Papilio machaon</name>
    <name type="common">Old World swallowtail butterfly</name>
    <dbReference type="NCBI Taxonomy" id="76193"/>
    <lineage>
        <taxon>Eukaryota</taxon>
        <taxon>Metazoa</taxon>
        <taxon>Ecdysozoa</taxon>
        <taxon>Arthropoda</taxon>
        <taxon>Hexapoda</taxon>
        <taxon>Insecta</taxon>
        <taxon>Pterygota</taxon>
        <taxon>Neoptera</taxon>
        <taxon>Endopterygota</taxon>
        <taxon>Lepidoptera</taxon>
        <taxon>Glossata</taxon>
        <taxon>Ditrysia</taxon>
        <taxon>Papilionoidea</taxon>
        <taxon>Papilionidae</taxon>
        <taxon>Papilioninae</taxon>
        <taxon>Papilio</taxon>
    </lineage>
</organism>
<dbReference type="Pfam" id="PF12698">
    <property type="entry name" value="ABC2_membrane_3"/>
    <property type="match status" value="1"/>
</dbReference>
<evidence type="ECO:0000256" key="4">
    <source>
        <dbReference type="ARBA" id="ARBA00023136"/>
    </source>
</evidence>
<accession>A0A0N1IQN7</accession>
<reference evidence="7 8" key="1">
    <citation type="journal article" date="2015" name="Nat. Commun.">
        <title>Outbred genome sequencing and CRISPR/Cas9 gene editing in butterflies.</title>
        <authorList>
            <person name="Li X."/>
            <person name="Fan D."/>
            <person name="Zhang W."/>
            <person name="Liu G."/>
            <person name="Zhang L."/>
            <person name="Zhao L."/>
            <person name="Fang X."/>
            <person name="Chen L."/>
            <person name="Dong Y."/>
            <person name="Chen Y."/>
            <person name="Ding Y."/>
            <person name="Zhao R."/>
            <person name="Feng M."/>
            <person name="Zhu Y."/>
            <person name="Feng Y."/>
            <person name="Jiang X."/>
            <person name="Zhu D."/>
            <person name="Xiang H."/>
            <person name="Feng X."/>
            <person name="Li S."/>
            <person name="Wang J."/>
            <person name="Zhang G."/>
            <person name="Kronforst M.R."/>
            <person name="Wang W."/>
        </authorList>
    </citation>
    <scope>NUCLEOTIDE SEQUENCE [LARGE SCALE GENOMIC DNA]</scope>
    <source>
        <strain evidence="7">Ya'a_city_454_Pm</strain>
        <tissue evidence="7">Whole body</tissue>
    </source>
</reference>
<proteinExistence type="predicted"/>
<evidence type="ECO:0000256" key="5">
    <source>
        <dbReference type="SAM" id="Phobius"/>
    </source>
</evidence>
<evidence type="ECO:0000256" key="1">
    <source>
        <dbReference type="ARBA" id="ARBA00004141"/>
    </source>
</evidence>
<keyword evidence="8" id="KW-1185">Reference proteome</keyword>
<feature type="transmembrane region" description="Helical" evidence="5">
    <location>
        <begin position="104"/>
        <end position="137"/>
    </location>
</feature>
<comment type="subcellular location">
    <subcellularLocation>
        <location evidence="1">Membrane</location>
        <topology evidence="1">Multi-pass membrane protein</topology>
    </subcellularLocation>
</comment>
<dbReference type="InParanoid" id="A0A0N1IQN7"/>
<keyword evidence="4 5" id="KW-0472">Membrane</keyword>
<evidence type="ECO:0000256" key="2">
    <source>
        <dbReference type="ARBA" id="ARBA00022692"/>
    </source>
</evidence>